<evidence type="ECO:0000313" key="14">
    <source>
        <dbReference type="EMBL" id="RXM35060.1"/>
    </source>
</evidence>
<sequence length="1215" mass="136504">MPGVYVSGTSPDSVASLLEELAEYETHYWRLSRFSLQPVLDSSYKKGLVFQAFTGGVRRYLHYYRACVLSTPPTLSLLTIVFLFRKLGRQLRYLSELCWCGGGTGAQGLNRGAAASFPMGVKLLSYLYNEAQNNCSNENYPVLLSLLKSSCEPYTRFIYDWVYSGVFRDVYGEFMIQVNEDYLSFRDKHFWTQGYLLISKDVEDCVPVFLRHIANKIYISGKTINLLRVCCPRHYICWSELPVPRIAVTFSLQELEEIERDCGVYRGRMERIARYSAIKREEKALRTELARQDLIVQVRETTAKALETVRGRQVSQRLAQEAKKRERFQELKQQLEVEQERRSAARQQEADSDFGFTRELRDRERRLQALEEQLESQARRELIEHYSRLSEEAAARERRALWKVQRHRLETERNSFLQRQQSHIQAMLEKFPLGERREQLDIIPKGDSQRRLPAGGRGDSGEQGAQEILKPQSSDPSIPREHPPALEAEPQESEKPTPDSVQEAPGDPLAHPTGPPKLGEQEPQARLESPGPLDIHDFLPKETPDLPAGTCPVVSAVDAALLDIGSELPEGASGLQQEYDFSAPYSPLQGARLRPRWNTHQHTSQANIQLGQYASDVEPSTPRASVHGHVSEANIKVGQNVSEVQVAKPVVNVHGHSSESNIQLGQYASDVEPSKPRASVHGHVSEATIQLGDESKPTVHSETLQAITEVSEGDPDPGISEQVLELHDQAPGVQLGEYAHVAELPGSTASVPGQASEENLNIMEKASEKELILPHVHIQGHASEEHIKLGGYMTDTEPSKPRVDIHGHASEGSIKVGEDVLDVDQVQPHLSIHGHASDSSIKVGGYVSDSKQTSSHCSVHGHASDSSIKVGGYMSDSEQTSSHCSVHGHASDSSIKVGGYIVFLVNKAIVDYYFMELNVERHCEALRHFLLMEDGEFAQSLSDLLFEKLGSGQTPGELLNPLVLNSILNKSLQYSLHGDSQLAANLTFALRFLPESFHPHAPDALACLELRYKVDWPLNIVITDSCMNKYNRIFSFLLQLKHMVWTLRDVWFHLKRAALVKGAGSSVQFRQLQLYRHEMQHFVKVIQGYIANQILHVTWSEFRTKLGSAANLDDIHRTHTDYLNRAIFRGLLTEKAAPVMNIIHSIFSLILKFRAQLISQPWSSQQGAAEHPSFGVMQQSYRTFKYYSHFLFKGTLPSLPPSLSRIQVMNIGCWV</sequence>
<dbReference type="PANTHER" id="PTHR19302">
    <property type="entry name" value="GAMMA TUBULIN COMPLEX PROTEIN"/>
    <property type="match status" value="1"/>
</dbReference>
<feature type="region of interest" description="Disordered" evidence="10">
    <location>
        <begin position="435"/>
        <end position="546"/>
    </location>
</feature>
<evidence type="ECO:0000256" key="2">
    <source>
        <dbReference type="ARBA" id="ARBA00010337"/>
    </source>
</evidence>
<feature type="coiled-coil region" evidence="9">
    <location>
        <begin position="318"/>
        <end position="380"/>
    </location>
</feature>
<dbReference type="GO" id="GO:0051011">
    <property type="term" value="F:microtubule minus-end binding"/>
    <property type="evidence" value="ECO:0007669"/>
    <property type="project" value="TreeGrafter"/>
</dbReference>
<keyword evidence="15" id="KW-1185">Reference proteome</keyword>
<keyword evidence="5" id="KW-0206">Cytoskeleton</keyword>
<dbReference type="Pfam" id="PF17681">
    <property type="entry name" value="GCP_N_terminal"/>
    <property type="match status" value="1"/>
</dbReference>
<comment type="caution">
    <text evidence="14">The sequence shown here is derived from an EMBL/GenBank/DDBJ whole genome shotgun (WGS) entry which is preliminary data.</text>
</comment>
<dbReference type="AlphaFoldDB" id="A0A444UIQ9"/>
<proteinExistence type="inferred from homology"/>
<dbReference type="GO" id="GO:0005813">
    <property type="term" value="C:centrosome"/>
    <property type="evidence" value="ECO:0007669"/>
    <property type="project" value="UniProtKB-SubCell"/>
</dbReference>
<dbReference type="GO" id="GO:0043015">
    <property type="term" value="F:gamma-tubulin binding"/>
    <property type="evidence" value="ECO:0007669"/>
    <property type="project" value="InterPro"/>
</dbReference>
<dbReference type="GO" id="GO:0005874">
    <property type="term" value="C:microtubule"/>
    <property type="evidence" value="ECO:0007669"/>
    <property type="project" value="UniProtKB-KW"/>
</dbReference>
<dbReference type="GO" id="GO:0007020">
    <property type="term" value="P:microtubule nucleation"/>
    <property type="evidence" value="ECO:0007669"/>
    <property type="project" value="InterPro"/>
</dbReference>
<comment type="subunit">
    <text evidence="8">Component of the gamma-tubulin ring complex (gTuRC) consisting of TUBGCP2, TUBGCP3, TUBGCP4, TUBGCP5 and TUBGCP6 and gamma-tubulin TUBG1 or TUBG2. TUBGCP2, TUBGCP3, TUBGCP4, TUBGCP5 and TUBGCP6 assemble in a 5:5:2:1:1 stoichiometry; each is associated with a gamma-tubulin, thereby arranging 14 gamma-tubulins in a helical manner. Gamma-tubulin at the first position is blocked by TUBGCP3 at the last position, allowing 13 protafilaments to grow into a microtubule. The gTuRC (via TUBGCP3 and TUBGCP6) interacts with ACTB and MZT1; the interactions form a luminal bridge that stabilizes the initial structure during complex assembly. The gTuRC (via TUBGCP2) interacts with MZT2A/MZT2B and CDK5RAP2 (via CM1 motif); the interactions play a role in gTuRC activation.</text>
</comment>
<dbReference type="InterPro" id="IPR041470">
    <property type="entry name" value="GCP_N"/>
</dbReference>
<accession>A0A444UIQ9</accession>
<dbReference type="GO" id="GO:0000930">
    <property type="term" value="C:gamma-tubulin complex"/>
    <property type="evidence" value="ECO:0007669"/>
    <property type="project" value="TreeGrafter"/>
</dbReference>
<dbReference type="Pfam" id="PF04130">
    <property type="entry name" value="GCP_C_terminal"/>
    <property type="match status" value="1"/>
</dbReference>
<dbReference type="EMBL" id="SCEB01214489">
    <property type="protein sequence ID" value="RXM35060.1"/>
    <property type="molecule type" value="Genomic_DNA"/>
</dbReference>
<keyword evidence="11" id="KW-0472">Membrane</keyword>
<keyword evidence="4" id="KW-0493">Microtubule</keyword>
<evidence type="ECO:0000256" key="10">
    <source>
        <dbReference type="SAM" id="MobiDB-lite"/>
    </source>
</evidence>
<evidence type="ECO:0000256" key="9">
    <source>
        <dbReference type="SAM" id="Coils"/>
    </source>
</evidence>
<dbReference type="PANTHER" id="PTHR19302:SF70">
    <property type="entry name" value="GAMMA-TUBULIN COMPLEX COMPONENT 6"/>
    <property type="match status" value="1"/>
</dbReference>
<keyword evidence="9" id="KW-0175">Coiled coil</keyword>
<evidence type="ECO:0000256" key="6">
    <source>
        <dbReference type="ARBA" id="ARBA00071901"/>
    </source>
</evidence>
<dbReference type="GO" id="GO:0031122">
    <property type="term" value="P:cytoplasmic microtubule organization"/>
    <property type="evidence" value="ECO:0007669"/>
    <property type="project" value="TreeGrafter"/>
</dbReference>
<comment type="subcellular location">
    <subcellularLocation>
        <location evidence="1">Cytoplasm</location>
        <location evidence="1">Cytoskeleton</location>
        <location evidence="1">Microtubule organizing center</location>
        <location evidence="1">Centrosome</location>
    </subcellularLocation>
</comment>
<name>A0A444UIQ9_ACIRT</name>
<protein>
    <recommendedName>
        <fullName evidence="6">Gamma-tubulin complex component 6</fullName>
    </recommendedName>
</protein>
<evidence type="ECO:0000256" key="1">
    <source>
        <dbReference type="ARBA" id="ARBA00004300"/>
    </source>
</evidence>
<organism evidence="14 15">
    <name type="scientific">Acipenser ruthenus</name>
    <name type="common">Sterlet sturgeon</name>
    <dbReference type="NCBI Taxonomy" id="7906"/>
    <lineage>
        <taxon>Eukaryota</taxon>
        <taxon>Metazoa</taxon>
        <taxon>Chordata</taxon>
        <taxon>Craniata</taxon>
        <taxon>Vertebrata</taxon>
        <taxon>Euteleostomi</taxon>
        <taxon>Actinopterygii</taxon>
        <taxon>Chondrostei</taxon>
        <taxon>Acipenseriformes</taxon>
        <taxon>Acipenseridae</taxon>
        <taxon>Acipenser</taxon>
    </lineage>
</organism>
<keyword evidence="11" id="KW-0812">Transmembrane</keyword>
<reference evidence="14 15" key="1">
    <citation type="submission" date="2019-01" db="EMBL/GenBank/DDBJ databases">
        <title>Draft Genome and Complete Hox-Cluster Characterization of the Sterlet Sturgeon (Acipenser ruthenus).</title>
        <authorList>
            <person name="Wei Q."/>
        </authorList>
    </citation>
    <scope>NUCLEOTIDE SEQUENCE [LARGE SCALE GENOMIC DNA]</scope>
    <source>
        <strain evidence="14">WHYD16114868_AA</strain>
        <tissue evidence="14">Blood</tissue>
    </source>
</reference>
<comment type="function">
    <text evidence="7">Component of the gamma-tubulin ring complex (gTuRC) which mediates microtubule nucleation. The gTuRC regulates the minus-end nucleation of alpha-beta tubulin heterodimers that grow into microtubule protafilaments, a critical step in centrosome duplication and spindle formation.</text>
</comment>
<dbReference type="GO" id="GO:0051321">
    <property type="term" value="P:meiotic cell cycle"/>
    <property type="evidence" value="ECO:0007669"/>
    <property type="project" value="TreeGrafter"/>
</dbReference>
<dbReference type="GO" id="GO:0000278">
    <property type="term" value="P:mitotic cell cycle"/>
    <property type="evidence" value="ECO:0007669"/>
    <property type="project" value="TreeGrafter"/>
</dbReference>
<dbReference type="InterPro" id="IPR040457">
    <property type="entry name" value="GCP_C"/>
</dbReference>
<evidence type="ECO:0000313" key="15">
    <source>
        <dbReference type="Proteomes" id="UP000289886"/>
    </source>
</evidence>
<feature type="transmembrane region" description="Helical" evidence="11">
    <location>
        <begin position="63"/>
        <end position="84"/>
    </location>
</feature>
<dbReference type="Gene3D" id="1.20.120.1900">
    <property type="entry name" value="Gamma-tubulin complex, C-terminal domain"/>
    <property type="match status" value="1"/>
</dbReference>
<evidence type="ECO:0000256" key="5">
    <source>
        <dbReference type="ARBA" id="ARBA00023212"/>
    </source>
</evidence>
<dbReference type="Proteomes" id="UP000289886">
    <property type="component" value="Unassembled WGS sequence"/>
</dbReference>
<feature type="domain" description="Gamma tubulin complex component C-terminal" evidence="12">
    <location>
        <begin position="921"/>
        <end position="1171"/>
    </location>
</feature>
<dbReference type="GO" id="GO:0000922">
    <property type="term" value="C:spindle pole"/>
    <property type="evidence" value="ECO:0007669"/>
    <property type="project" value="InterPro"/>
</dbReference>
<keyword evidence="11" id="KW-1133">Transmembrane helix</keyword>
<dbReference type="GO" id="GO:0051225">
    <property type="term" value="P:spindle assembly"/>
    <property type="evidence" value="ECO:0007669"/>
    <property type="project" value="TreeGrafter"/>
</dbReference>
<dbReference type="FunFam" id="1.20.120.1900:FF:000004">
    <property type="entry name" value="gamma-tubulin complex component 6 isoform X1"/>
    <property type="match status" value="1"/>
</dbReference>
<evidence type="ECO:0000256" key="7">
    <source>
        <dbReference type="ARBA" id="ARBA00093416"/>
    </source>
</evidence>
<evidence type="ECO:0000256" key="4">
    <source>
        <dbReference type="ARBA" id="ARBA00022701"/>
    </source>
</evidence>
<gene>
    <name evidence="14" type="ORF">EOD39_13452</name>
</gene>
<evidence type="ECO:0000256" key="11">
    <source>
        <dbReference type="SAM" id="Phobius"/>
    </source>
</evidence>
<evidence type="ECO:0000259" key="12">
    <source>
        <dbReference type="Pfam" id="PF04130"/>
    </source>
</evidence>
<evidence type="ECO:0000256" key="3">
    <source>
        <dbReference type="ARBA" id="ARBA00022490"/>
    </source>
</evidence>
<evidence type="ECO:0000256" key="8">
    <source>
        <dbReference type="ARBA" id="ARBA00093551"/>
    </source>
</evidence>
<dbReference type="InterPro" id="IPR007259">
    <property type="entry name" value="GCP"/>
</dbReference>
<feature type="domain" description="Gamma tubulin complex component protein N-terminal" evidence="13">
    <location>
        <begin position="6"/>
        <end position="243"/>
    </location>
</feature>
<evidence type="ECO:0000259" key="13">
    <source>
        <dbReference type="Pfam" id="PF17681"/>
    </source>
</evidence>
<feature type="compositionally biased region" description="Basic and acidic residues" evidence="10">
    <location>
        <begin position="534"/>
        <end position="544"/>
    </location>
</feature>
<keyword evidence="3" id="KW-0963">Cytoplasm</keyword>
<dbReference type="InterPro" id="IPR042241">
    <property type="entry name" value="GCP_C_sf"/>
</dbReference>
<comment type="similarity">
    <text evidence="2">Belongs to the TUBGCP family.</text>
</comment>